<proteinExistence type="predicted"/>
<feature type="signal peptide" evidence="2">
    <location>
        <begin position="1"/>
        <end position="21"/>
    </location>
</feature>
<feature type="chain" id="PRO_5047211019" description="DUF4352 domain-containing protein" evidence="2">
    <location>
        <begin position="22"/>
        <end position="344"/>
    </location>
</feature>
<gene>
    <name evidence="3" type="ORF">HGK34_09795</name>
</gene>
<dbReference type="RefSeq" id="WP_201846636.1">
    <property type="nucleotide sequence ID" value="NZ_JABBYC010000013.1"/>
</dbReference>
<protein>
    <recommendedName>
        <fullName evidence="5">DUF4352 domain-containing protein</fullName>
    </recommendedName>
</protein>
<evidence type="ECO:0000256" key="1">
    <source>
        <dbReference type="SAM" id="MobiDB-lite"/>
    </source>
</evidence>
<name>A0ABS1LJY5_9MICO</name>
<evidence type="ECO:0008006" key="5">
    <source>
        <dbReference type="Google" id="ProtNLM"/>
    </source>
</evidence>
<evidence type="ECO:0000313" key="4">
    <source>
        <dbReference type="Proteomes" id="UP000675409"/>
    </source>
</evidence>
<sequence>MRSIPRTLPAVLALALPLTLAACGGDGEAVSPLSGEAATQDEQTDAADDQAASASPGTGAPIPVAGVTERTVAHVQADVTVLSAEVSYETPGSKTGDMPDELPGEVPYLYVQVKVTNRLLNEGLLLQDGIYLDLGTGDLLPNVLNTDASGNIDPGTTASGWYGFELPGPDAPVQDAALVLGELDRRQDTLPLTGEVPEPEYPRTIHVESPGTVLTGEAGGSQEQCPMSVKITDATLAPWIGFDRDGTSYLTEQAAADSLMVLLELDASTPKGAISCFVAIGDELHLVVDGERRGDLPQFYEAGVVPEGTTDQQFVVYEIPADARVELEWGNLTGKTVLTEIPVP</sequence>
<dbReference type="Proteomes" id="UP000675409">
    <property type="component" value="Unassembled WGS sequence"/>
</dbReference>
<accession>A0ABS1LJY5</accession>
<keyword evidence="2" id="KW-0732">Signal</keyword>
<organism evidence="3 4">
    <name type="scientific">Myceligenerans indicum</name>
    <dbReference type="NCBI Taxonomy" id="2593663"/>
    <lineage>
        <taxon>Bacteria</taxon>
        <taxon>Bacillati</taxon>
        <taxon>Actinomycetota</taxon>
        <taxon>Actinomycetes</taxon>
        <taxon>Micrococcales</taxon>
        <taxon>Promicromonosporaceae</taxon>
        <taxon>Myceligenerans</taxon>
    </lineage>
</organism>
<evidence type="ECO:0000313" key="3">
    <source>
        <dbReference type="EMBL" id="MBL0886560.1"/>
    </source>
</evidence>
<dbReference type="EMBL" id="JABBYC010000013">
    <property type="protein sequence ID" value="MBL0886560.1"/>
    <property type="molecule type" value="Genomic_DNA"/>
</dbReference>
<evidence type="ECO:0000256" key="2">
    <source>
        <dbReference type="SAM" id="SignalP"/>
    </source>
</evidence>
<reference evidence="3 4" key="1">
    <citation type="journal article" date="2021" name="Arch. Microbiol.">
        <title>Myceligenerans indicum sp. nov., an actinobacterium isolated from mangrove sediment of Sundarbans, India.</title>
        <authorList>
            <person name="Asha K."/>
            <person name="Bhadury P."/>
        </authorList>
    </citation>
    <scope>NUCLEOTIDE SEQUENCE [LARGE SCALE GENOMIC DNA]</scope>
    <source>
        <strain evidence="3 4">I2</strain>
    </source>
</reference>
<feature type="region of interest" description="Disordered" evidence="1">
    <location>
        <begin position="30"/>
        <end position="64"/>
    </location>
</feature>
<dbReference type="PROSITE" id="PS51257">
    <property type="entry name" value="PROKAR_LIPOPROTEIN"/>
    <property type="match status" value="1"/>
</dbReference>
<comment type="caution">
    <text evidence="3">The sequence shown here is derived from an EMBL/GenBank/DDBJ whole genome shotgun (WGS) entry which is preliminary data.</text>
</comment>
<keyword evidence="4" id="KW-1185">Reference proteome</keyword>